<evidence type="ECO:0000256" key="6">
    <source>
        <dbReference type="ARBA" id="ARBA00023136"/>
    </source>
</evidence>
<accession>A0A7J7KTW7</accession>
<dbReference type="InterPro" id="IPR017452">
    <property type="entry name" value="GPCR_Rhodpsn_7TM"/>
</dbReference>
<evidence type="ECO:0000256" key="2">
    <source>
        <dbReference type="ARBA" id="ARBA00022475"/>
    </source>
</evidence>
<sequence>MKTLGVVMGTFTVCWLPFFILAVVRSICQDNCPVPETVTIILTWLGYVNSCLNPIIYVSFNKDFRTPFKEILCCRCRTIKHALRQNMYQQRYGRKV</sequence>
<dbReference type="AlphaFoldDB" id="A0A7J7KTW7"/>
<keyword evidence="5" id="KW-0297">G-protein coupled receptor</keyword>
<evidence type="ECO:0000256" key="9">
    <source>
        <dbReference type="SAM" id="Phobius"/>
    </source>
</evidence>
<evidence type="ECO:0000259" key="11">
    <source>
        <dbReference type="PROSITE" id="PS50262"/>
    </source>
</evidence>
<dbReference type="PANTHER" id="PTHR24248">
    <property type="entry name" value="ADRENERGIC RECEPTOR-RELATED G-PROTEIN COUPLED RECEPTOR"/>
    <property type="match status" value="1"/>
</dbReference>
<keyword evidence="13" id="KW-1185">Reference proteome</keyword>
<name>A0A7J7KTW7_BUGNE</name>
<dbReference type="Gene3D" id="1.20.1070.10">
    <property type="entry name" value="Rhodopsin 7-helix transmembrane proteins"/>
    <property type="match status" value="1"/>
</dbReference>
<evidence type="ECO:0000313" key="13">
    <source>
        <dbReference type="Proteomes" id="UP000593567"/>
    </source>
</evidence>
<proteinExistence type="predicted"/>
<evidence type="ECO:0000256" key="10">
    <source>
        <dbReference type="SAM" id="SignalP"/>
    </source>
</evidence>
<gene>
    <name evidence="12" type="ORF">EB796_000086</name>
</gene>
<keyword evidence="8" id="KW-0807">Transducer</keyword>
<evidence type="ECO:0000313" key="12">
    <source>
        <dbReference type="EMBL" id="KAF6041573.1"/>
    </source>
</evidence>
<organism evidence="12 13">
    <name type="scientific">Bugula neritina</name>
    <name type="common">Brown bryozoan</name>
    <name type="synonym">Sertularia neritina</name>
    <dbReference type="NCBI Taxonomy" id="10212"/>
    <lineage>
        <taxon>Eukaryota</taxon>
        <taxon>Metazoa</taxon>
        <taxon>Spiralia</taxon>
        <taxon>Lophotrochozoa</taxon>
        <taxon>Bryozoa</taxon>
        <taxon>Gymnolaemata</taxon>
        <taxon>Cheilostomatida</taxon>
        <taxon>Flustrina</taxon>
        <taxon>Buguloidea</taxon>
        <taxon>Bugulidae</taxon>
        <taxon>Bugula</taxon>
    </lineage>
</organism>
<dbReference type="InterPro" id="IPR000276">
    <property type="entry name" value="GPCR_Rhodpsn"/>
</dbReference>
<feature type="domain" description="G-protein coupled receptors family 1 profile" evidence="11">
    <location>
        <begin position="1"/>
        <end position="57"/>
    </location>
</feature>
<dbReference type="GO" id="GO:0043410">
    <property type="term" value="P:positive regulation of MAPK cascade"/>
    <property type="evidence" value="ECO:0007669"/>
    <property type="project" value="TreeGrafter"/>
</dbReference>
<keyword evidence="6 9" id="KW-0472">Membrane</keyword>
<keyword evidence="3 9" id="KW-0812">Transmembrane</keyword>
<feature type="signal peptide" evidence="10">
    <location>
        <begin position="1"/>
        <end position="26"/>
    </location>
</feature>
<keyword evidence="10" id="KW-0732">Signal</keyword>
<keyword evidence="2" id="KW-1003">Cell membrane</keyword>
<evidence type="ECO:0000256" key="4">
    <source>
        <dbReference type="ARBA" id="ARBA00022989"/>
    </source>
</evidence>
<dbReference type="OrthoDB" id="5957871at2759"/>
<evidence type="ECO:0000256" key="3">
    <source>
        <dbReference type="ARBA" id="ARBA00022692"/>
    </source>
</evidence>
<evidence type="ECO:0000256" key="5">
    <source>
        <dbReference type="ARBA" id="ARBA00023040"/>
    </source>
</evidence>
<feature type="chain" id="PRO_5029910976" description="G-protein coupled receptors family 1 profile domain-containing protein" evidence="10">
    <location>
        <begin position="27"/>
        <end position="96"/>
    </location>
</feature>
<evidence type="ECO:0000256" key="1">
    <source>
        <dbReference type="ARBA" id="ARBA00004651"/>
    </source>
</evidence>
<comment type="subcellular location">
    <subcellularLocation>
        <location evidence="1">Cell membrane</location>
        <topology evidence="1">Multi-pass membrane protein</topology>
    </subcellularLocation>
</comment>
<dbReference type="EMBL" id="VXIV02000018">
    <property type="protein sequence ID" value="KAF6041573.1"/>
    <property type="molecule type" value="Genomic_DNA"/>
</dbReference>
<dbReference type="GO" id="GO:0004930">
    <property type="term" value="F:G protein-coupled receptor activity"/>
    <property type="evidence" value="ECO:0007669"/>
    <property type="project" value="UniProtKB-KW"/>
</dbReference>
<dbReference type="PANTHER" id="PTHR24248:SF195">
    <property type="entry name" value="D(1) DOPAMINE RECEPTOR-LIKE"/>
    <property type="match status" value="1"/>
</dbReference>
<dbReference type="PROSITE" id="PS50262">
    <property type="entry name" value="G_PROTEIN_RECEP_F1_2"/>
    <property type="match status" value="1"/>
</dbReference>
<dbReference type="Proteomes" id="UP000593567">
    <property type="component" value="Unassembled WGS sequence"/>
</dbReference>
<keyword evidence="7" id="KW-0675">Receptor</keyword>
<dbReference type="GO" id="GO:0071880">
    <property type="term" value="P:adenylate cyclase-activating adrenergic receptor signaling pathway"/>
    <property type="evidence" value="ECO:0007669"/>
    <property type="project" value="TreeGrafter"/>
</dbReference>
<evidence type="ECO:0000256" key="8">
    <source>
        <dbReference type="ARBA" id="ARBA00023224"/>
    </source>
</evidence>
<feature type="transmembrane region" description="Helical" evidence="9">
    <location>
        <begin position="38"/>
        <end position="60"/>
    </location>
</feature>
<dbReference type="SUPFAM" id="SSF81321">
    <property type="entry name" value="Family A G protein-coupled receptor-like"/>
    <property type="match status" value="1"/>
</dbReference>
<reference evidence="12" key="1">
    <citation type="submission" date="2020-06" db="EMBL/GenBank/DDBJ databases">
        <title>Draft genome of Bugula neritina, a colonial animal packing powerful symbionts and potential medicines.</title>
        <authorList>
            <person name="Rayko M."/>
        </authorList>
    </citation>
    <scope>NUCLEOTIDE SEQUENCE [LARGE SCALE GENOMIC DNA]</scope>
    <source>
        <strain evidence="12">Kwan_BN1</strain>
    </source>
</reference>
<dbReference type="GO" id="GO:0005886">
    <property type="term" value="C:plasma membrane"/>
    <property type="evidence" value="ECO:0007669"/>
    <property type="project" value="UniProtKB-SubCell"/>
</dbReference>
<dbReference type="Pfam" id="PF00001">
    <property type="entry name" value="7tm_1"/>
    <property type="match status" value="1"/>
</dbReference>
<keyword evidence="4 9" id="KW-1133">Transmembrane helix</keyword>
<protein>
    <recommendedName>
        <fullName evidence="11">G-protein coupled receptors family 1 profile domain-containing protein</fullName>
    </recommendedName>
</protein>
<evidence type="ECO:0000256" key="7">
    <source>
        <dbReference type="ARBA" id="ARBA00023170"/>
    </source>
</evidence>
<comment type="caution">
    <text evidence="12">The sequence shown here is derived from an EMBL/GenBank/DDBJ whole genome shotgun (WGS) entry which is preliminary data.</text>
</comment>